<comment type="caution">
    <text evidence="2">The sequence shown here is derived from an EMBL/GenBank/DDBJ whole genome shotgun (WGS) entry which is preliminary data.</text>
</comment>
<accession>A0A0V1KQV4</accession>
<dbReference type="STRING" id="6335.A0A0V1KQV4"/>
<evidence type="ECO:0000256" key="1">
    <source>
        <dbReference type="SAM" id="MobiDB-lite"/>
    </source>
</evidence>
<sequence>MNVRSHLVVYMNVIVKRPEKVGQNLFNVTPAKTVPGLSVKRFNACRRRLNWAQKLRVNSVNLVTSWPVWEAWTFTVLLFSVILYFAGSDGQVVQTIGQELGLSLLDGLLRRSKEQMALTALKRQIEIYEKVDPQSAKLLKNVPTETMVGIIVDSQENQSVPATGNPFLNILAKNGIVVNGQASKTANDSQQGFPVAEVVQGLVRNFIQTVKPSVMTDPIAGSFFSGPSAGGDSNFPFSVVGLPQRPAGAGPAPGPLSFLPLLGGGGLQESNSGGVTAPPPDPFAGISDLDNDPSAQIQLEGEADGEPVENITTTTTTTVTTAAAPTPTRTTAPTPQAFKQAVQEHVTPSSTTVGTTTTRRPIGSRLNELNRKVNRLTTDRPYNYRIQNGNAIRSNRLQPSVTIRPVNVIRPESKAGPVDEQSVPIDPAMPSVHSMMLMNTWQSLSENEKKNPTKPSPAEAYFGRFSPGPVKFETTETKSHSALKATTNVSKYRQRSMNVQLPGGRTASLGDHGLSGADLRGSLTVPKNWLAGHKLGGQMETGHFNDASAFFDFFTSAEDYTWPRNAFPNLVASHVSEPYFIRGLNIPLEQDAYKGGIIVGKANRIPPPPADAFRTLTFSDGSRILIPKAIYSRRSFRTSVGGDLATPNFQQPQRILSQFGNISGTLEEEEKIHSGLYLPMPFGLNPVALEIVGDDVEQNRKDLNLGVKGLNRDDKNPTNLDPGLSVLDHVEKRIFADGNVLARLYSSLHSGNFMERFGDNFMPTVLGTLDNWKYSSEMAASSSQTESEAEIVWQNVKEAILNHPNSLEMAKRTVESGNFGRQLTTNLMEILIEKLKAKHNNNNNNNNNSVHEANNRRDNMPISNTNLENREKSIGIVMSAPGLDPIYLGGFWDHAHNEDH</sequence>
<dbReference type="EMBL" id="JYDW01000314">
    <property type="protein sequence ID" value="KRZ49410.1"/>
    <property type="molecule type" value="Genomic_DNA"/>
</dbReference>
<evidence type="ECO:0000313" key="2">
    <source>
        <dbReference type="EMBL" id="KRZ49410.1"/>
    </source>
</evidence>
<dbReference type="Proteomes" id="UP000054721">
    <property type="component" value="Unassembled WGS sequence"/>
</dbReference>
<dbReference type="OrthoDB" id="5919772at2759"/>
<name>A0A0V1KQV4_9BILA</name>
<organism evidence="2 3">
    <name type="scientific">Trichinella nativa</name>
    <dbReference type="NCBI Taxonomy" id="6335"/>
    <lineage>
        <taxon>Eukaryota</taxon>
        <taxon>Metazoa</taxon>
        <taxon>Ecdysozoa</taxon>
        <taxon>Nematoda</taxon>
        <taxon>Enoplea</taxon>
        <taxon>Dorylaimia</taxon>
        <taxon>Trichinellida</taxon>
        <taxon>Trichinellidae</taxon>
        <taxon>Trichinella</taxon>
    </lineage>
</organism>
<evidence type="ECO:0000313" key="3">
    <source>
        <dbReference type="Proteomes" id="UP000054721"/>
    </source>
</evidence>
<feature type="region of interest" description="Disordered" evidence="1">
    <location>
        <begin position="839"/>
        <end position="864"/>
    </location>
</feature>
<proteinExistence type="predicted"/>
<protein>
    <submittedName>
        <fullName evidence="2">Uncharacterized protein</fullName>
    </submittedName>
</protein>
<gene>
    <name evidence="2" type="ORF">T02_11380</name>
</gene>
<dbReference type="AlphaFoldDB" id="A0A0V1KQV4"/>
<keyword evidence="3" id="KW-1185">Reference proteome</keyword>
<reference evidence="2 3" key="1">
    <citation type="submission" date="2015-05" db="EMBL/GenBank/DDBJ databases">
        <title>Evolution of Trichinella species and genotypes.</title>
        <authorList>
            <person name="Korhonen P.K."/>
            <person name="Edoardo P."/>
            <person name="Giuseppe L.R."/>
            <person name="Gasser R.B."/>
        </authorList>
    </citation>
    <scope>NUCLEOTIDE SEQUENCE [LARGE SCALE GENOMIC DNA]</scope>
    <source>
        <strain evidence="2">ISS10</strain>
    </source>
</reference>
<feature type="region of interest" description="Disordered" evidence="1">
    <location>
        <begin position="264"/>
        <end position="292"/>
    </location>
</feature>